<feature type="signal peptide" evidence="7">
    <location>
        <begin position="1"/>
        <end position="19"/>
    </location>
</feature>
<protein>
    <recommendedName>
        <fullName evidence="8">L,D-TPase catalytic domain-containing protein</fullName>
    </recommendedName>
</protein>
<dbReference type="EMBL" id="CP002207">
    <property type="protein sequence ID" value="ADP32987.1"/>
    <property type="molecule type" value="Genomic_DNA"/>
</dbReference>
<feature type="active site" description="Proton donor/acceptor" evidence="6">
    <location>
        <position position="111"/>
    </location>
</feature>
<evidence type="ECO:0000256" key="1">
    <source>
        <dbReference type="ARBA" id="ARBA00004752"/>
    </source>
</evidence>
<organism evidence="9 10">
    <name type="scientific">Bacillus atrophaeus (strain 1942)</name>
    <dbReference type="NCBI Taxonomy" id="720555"/>
    <lineage>
        <taxon>Bacteria</taxon>
        <taxon>Bacillati</taxon>
        <taxon>Bacillota</taxon>
        <taxon>Bacilli</taxon>
        <taxon>Bacillales</taxon>
        <taxon>Bacillaceae</taxon>
        <taxon>Bacillus</taxon>
    </lineage>
</organism>
<evidence type="ECO:0000259" key="8">
    <source>
        <dbReference type="PROSITE" id="PS52029"/>
    </source>
</evidence>
<dbReference type="Proteomes" id="UP000006867">
    <property type="component" value="Chromosome"/>
</dbReference>
<evidence type="ECO:0000256" key="5">
    <source>
        <dbReference type="ARBA" id="ARBA00023316"/>
    </source>
</evidence>
<evidence type="ECO:0000313" key="9">
    <source>
        <dbReference type="EMBL" id="ADP32987.1"/>
    </source>
</evidence>
<evidence type="ECO:0000256" key="6">
    <source>
        <dbReference type="PROSITE-ProRule" id="PRU01373"/>
    </source>
</evidence>
<dbReference type="InterPro" id="IPR050979">
    <property type="entry name" value="LD-transpeptidase"/>
</dbReference>
<keyword evidence="3 6" id="KW-0133">Cell shape</keyword>
<evidence type="ECO:0000256" key="3">
    <source>
        <dbReference type="ARBA" id="ARBA00022960"/>
    </source>
</evidence>
<evidence type="ECO:0000256" key="4">
    <source>
        <dbReference type="ARBA" id="ARBA00022984"/>
    </source>
</evidence>
<accession>A0ABN3ZF33</accession>
<evidence type="ECO:0000256" key="2">
    <source>
        <dbReference type="ARBA" id="ARBA00022679"/>
    </source>
</evidence>
<reference evidence="9 10" key="1">
    <citation type="journal article" date="2011" name="Front. Microbiol.">
        <title>Genomic signatures of strain selection and enhancement in Bacillus atrophaeus var. globigii, a historical biowarfare simulant.</title>
        <authorList>
            <person name="Gibbons H.S."/>
            <person name="Broomall S.M."/>
            <person name="McNew L.A."/>
            <person name="Daligault H."/>
            <person name="Chapman C."/>
            <person name="Bruce D."/>
            <person name="Karavis M."/>
            <person name="Krepps M."/>
            <person name="McGregor P.A."/>
            <person name="Hong C."/>
            <person name="Park K.H."/>
            <person name="Akmal A."/>
            <person name="Feldman A."/>
            <person name="Lin J.S."/>
            <person name="Chang W.E."/>
            <person name="Higgs B.W."/>
            <person name="Demirev P."/>
            <person name="Lindquist J."/>
            <person name="Liem A."/>
            <person name="Fochler E."/>
            <person name="Read T.D."/>
            <person name="Tapia R."/>
            <person name="Johnson S."/>
            <person name="Bishop-Lilly K.A."/>
            <person name="Detter C."/>
            <person name="Han C."/>
            <person name="Sozhamannan S."/>
            <person name="Rosenzweig C.N."/>
            <person name="Skowronski E.W."/>
        </authorList>
    </citation>
    <scope>NUCLEOTIDE SEQUENCE [LARGE SCALE GENOMIC DNA]</scope>
    <source>
        <strain evidence="9 10">1942</strain>
    </source>
</reference>
<comment type="pathway">
    <text evidence="1 6">Cell wall biogenesis; peptidoglycan biosynthesis.</text>
</comment>
<dbReference type="SUPFAM" id="SSF141523">
    <property type="entry name" value="L,D-transpeptidase catalytic domain-like"/>
    <property type="match status" value="1"/>
</dbReference>
<name>A0ABN3ZF33_BACA1</name>
<keyword evidence="5 6" id="KW-0961">Cell wall biogenesis/degradation</keyword>
<feature type="domain" description="L,D-TPase catalytic" evidence="8">
    <location>
        <begin position="27"/>
        <end position="151"/>
    </location>
</feature>
<dbReference type="Pfam" id="PF03734">
    <property type="entry name" value="YkuD"/>
    <property type="match status" value="1"/>
</dbReference>
<sequence>MRFFLCSILLMLSPLWPLGENPLPGDPYVIINKASNQLAYIVDNQVEGIYQVATGKTDDLTPEGEFSITVKAANPYYRKKNIEGGAPENPLGARWIGFDAEGTDGRIYGIHGTNRDELIGEFVSNGCIRMHNQEVIHLFDSIPLGTKVLITKDSRSFEDIAIEHKALTKKQDVPVQ</sequence>
<dbReference type="PROSITE" id="PS52029">
    <property type="entry name" value="LD_TPASE"/>
    <property type="match status" value="1"/>
</dbReference>
<dbReference type="Gene3D" id="2.40.440.10">
    <property type="entry name" value="L,D-transpeptidase catalytic domain-like"/>
    <property type="match status" value="1"/>
</dbReference>
<evidence type="ECO:0000313" key="10">
    <source>
        <dbReference type="Proteomes" id="UP000006867"/>
    </source>
</evidence>
<keyword evidence="10" id="KW-1185">Reference proteome</keyword>
<dbReference type="InterPro" id="IPR038063">
    <property type="entry name" value="Transpep_catalytic_dom"/>
</dbReference>
<dbReference type="PANTHER" id="PTHR30582:SF4">
    <property type="entry name" value="L,D-TRANSPEPTIDASE YQJB-RELATED"/>
    <property type="match status" value="1"/>
</dbReference>
<keyword evidence="4 6" id="KW-0573">Peptidoglycan synthesis</keyword>
<keyword evidence="7" id="KW-0732">Signal</keyword>
<dbReference type="CDD" id="cd16913">
    <property type="entry name" value="YkuD_like"/>
    <property type="match status" value="1"/>
</dbReference>
<keyword evidence="2" id="KW-0808">Transferase</keyword>
<gene>
    <name evidence="9" type="ordered locus">BATR1942_10280</name>
</gene>
<dbReference type="PANTHER" id="PTHR30582">
    <property type="entry name" value="L,D-TRANSPEPTIDASE"/>
    <property type="match status" value="1"/>
</dbReference>
<dbReference type="RefSeq" id="WP_003325515.1">
    <property type="nucleotide sequence ID" value="NC_014639.1"/>
</dbReference>
<dbReference type="InterPro" id="IPR005490">
    <property type="entry name" value="LD_TPept_cat_dom"/>
</dbReference>
<proteinExistence type="predicted"/>
<feature type="chain" id="PRO_5047005122" description="L,D-TPase catalytic domain-containing protein" evidence="7">
    <location>
        <begin position="20"/>
        <end position="176"/>
    </location>
</feature>
<feature type="active site" description="Nucleophile" evidence="6">
    <location>
        <position position="127"/>
    </location>
</feature>
<evidence type="ECO:0000256" key="7">
    <source>
        <dbReference type="SAM" id="SignalP"/>
    </source>
</evidence>